<comment type="caution">
    <text evidence="2">The sequence shown here is derived from an EMBL/GenBank/DDBJ whole genome shotgun (WGS) entry which is preliminary data.</text>
</comment>
<name>A0A9P7BV32_RHIOR</name>
<dbReference type="AlphaFoldDB" id="A0A9P7BV32"/>
<organism evidence="2 3">
    <name type="scientific">Rhizopus oryzae</name>
    <name type="common">Mucormycosis agent</name>
    <name type="synonym">Rhizopus arrhizus var. delemar</name>
    <dbReference type="NCBI Taxonomy" id="64495"/>
    <lineage>
        <taxon>Eukaryota</taxon>
        <taxon>Fungi</taxon>
        <taxon>Fungi incertae sedis</taxon>
        <taxon>Mucoromycota</taxon>
        <taxon>Mucoromycotina</taxon>
        <taxon>Mucoromycetes</taxon>
        <taxon>Mucorales</taxon>
        <taxon>Mucorineae</taxon>
        <taxon>Rhizopodaceae</taxon>
        <taxon>Rhizopus</taxon>
    </lineage>
</organism>
<gene>
    <name evidence="2" type="ORF">G6F64_003542</name>
</gene>
<evidence type="ECO:0000313" key="2">
    <source>
        <dbReference type="EMBL" id="KAG1311796.1"/>
    </source>
</evidence>
<keyword evidence="3" id="KW-1185">Reference proteome</keyword>
<dbReference type="Proteomes" id="UP000716291">
    <property type="component" value="Unassembled WGS sequence"/>
</dbReference>
<feature type="transmembrane region" description="Helical" evidence="1">
    <location>
        <begin position="29"/>
        <end position="49"/>
    </location>
</feature>
<evidence type="ECO:0000256" key="1">
    <source>
        <dbReference type="SAM" id="Phobius"/>
    </source>
</evidence>
<evidence type="ECO:0000313" key="3">
    <source>
        <dbReference type="Proteomes" id="UP000716291"/>
    </source>
</evidence>
<keyword evidence="1" id="KW-0472">Membrane</keyword>
<sequence>MEKPEYIAVPTSEELPDYQEQRRKPRFRYCAFFIKGAFLVVALLAISVLHKTYLTKNQSVHEYSAPYNNVPEPCMLRHNQGYTELKQFMEELEGSMGLTESPRRHDDEHKMDSFDKKHHYEPFCKLHKLEAESTIFEFSPETYQKTKFFLNGDFNRGGHVRISKSTDENLKDIKVNVTTYAGRSELRSQVEISAYESEGDYVIQVERNNPHHCPFPPHHGHHHHHERKQKDCLVYSVDIEFPLTMDYYESLEFHVKITQRIEGGEGINNIEFGSIKAGLGRGAIIFDGLRAKTIKLGVLSGVVMGSYQPKDRFLAASIHGATKVHIQPASEHFNVTASSTFGPATVDLPADSFAGDFGLFHFFGSAPTIKAPNPEDIHVTKLKHGVRAGYYKEPHTGSNVIISAKFHGSPSLYLN</sequence>
<dbReference type="OrthoDB" id="2244878at2759"/>
<proteinExistence type="predicted"/>
<keyword evidence="1" id="KW-1133">Transmembrane helix</keyword>
<accession>A0A9P7BV32</accession>
<keyword evidence="1" id="KW-0812">Transmembrane</keyword>
<protein>
    <submittedName>
        <fullName evidence="2">Uncharacterized protein</fullName>
    </submittedName>
</protein>
<dbReference type="EMBL" id="JAANQT010000349">
    <property type="protein sequence ID" value="KAG1311796.1"/>
    <property type="molecule type" value="Genomic_DNA"/>
</dbReference>
<reference evidence="2" key="1">
    <citation type="journal article" date="2020" name="Microb. Genom.">
        <title>Genetic diversity of clinical and environmental Mucorales isolates obtained from an investigation of mucormycosis cases among solid organ transplant recipients.</title>
        <authorList>
            <person name="Nguyen M.H."/>
            <person name="Kaul D."/>
            <person name="Muto C."/>
            <person name="Cheng S.J."/>
            <person name="Richter R.A."/>
            <person name="Bruno V.M."/>
            <person name="Liu G."/>
            <person name="Beyhan S."/>
            <person name="Sundermann A.J."/>
            <person name="Mounaud S."/>
            <person name="Pasculle A.W."/>
            <person name="Nierman W.C."/>
            <person name="Driscoll E."/>
            <person name="Cumbie R."/>
            <person name="Clancy C.J."/>
            <person name="Dupont C.L."/>
        </authorList>
    </citation>
    <scope>NUCLEOTIDE SEQUENCE</scope>
    <source>
        <strain evidence="2">GL11</strain>
    </source>
</reference>